<dbReference type="Pfam" id="PF07545">
    <property type="entry name" value="Vg_Tdu"/>
    <property type="match status" value="1"/>
</dbReference>
<dbReference type="GO" id="GO:0004930">
    <property type="term" value="F:G protein-coupled receptor activity"/>
    <property type="evidence" value="ECO:0007669"/>
    <property type="project" value="InterPro"/>
</dbReference>
<dbReference type="CDD" id="cd15997">
    <property type="entry name" value="7tmB2_GPR112"/>
    <property type="match status" value="1"/>
</dbReference>
<dbReference type="InterPro" id="IPR000832">
    <property type="entry name" value="GPCR_2_secretin-like"/>
</dbReference>
<dbReference type="PRINTS" id="PR00249">
    <property type="entry name" value="GPCRSECRETIN"/>
</dbReference>
<dbReference type="GO" id="GO:0007189">
    <property type="term" value="P:adenylate cyclase-activating G protein-coupled receptor signaling pathway"/>
    <property type="evidence" value="ECO:0007669"/>
    <property type="project" value="TreeGrafter"/>
</dbReference>
<accession>A0AAV2MK53</accession>
<dbReference type="SMART" id="SM00303">
    <property type="entry name" value="GPS"/>
    <property type="match status" value="1"/>
</dbReference>
<dbReference type="GO" id="GO:0006355">
    <property type="term" value="P:regulation of DNA-templated transcription"/>
    <property type="evidence" value="ECO:0007669"/>
    <property type="project" value="InterPro"/>
</dbReference>
<evidence type="ECO:0000313" key="16">
    <source>
        <dbReference type="EMBL" id="CAL1613740.1"/>
    </source>
</evidence>
<organism evidence="16 17">
    <name type="scientific">Knipowitschia caucasica</name>
    <name type="common">Caucasian dwarf goby</name>
    <name type="synonym">Pomatoschistus caucasicus</name>
    <dbReference type="NCBI Taxonomy" id="637954"/>
    <lineage>
        <taxon>Eukaryota</taxon>
        <taxon>Metazoa</taxon>
        <taxon>Chordata</taxon>
        <taxon>Craniata</taxon>
        <taxon>Vertebrata</taxon>
        <taxon>Euteleostomi</taxon>
        <taxon>Actinopterygii</taxon>
        <taxon>Neopterygii</taxon>
        <taxon>Teleostei</taxon>
        <taxon>Neoteleostei</taxon>
        <taxon>Acanthomorphata</taxon>
        <taxon>Gobiaria</taxon>
        <taxon>Gobiiformes</taxon>
        <taxon>Gobioidei</taxon>
        <taxon>Gobiidae</taxon>
        <taxon>Gobiinae</taxon>
        <taxon>Knipowitschia</taxon>
    </lineage>
</organism>
<dbReference type="InterPro" id="IPR017981">
    <property type="entry name" value="GPCR_2-like_7TM"/>
</dbReference>
<evidence type="ECO:0000256" key="6">
    <source>
        <dbReference type="ARBA" id="ARBA00023015"/>
    </source>
</evidence>
<keyword evidence="10" id="KW-0539">Nucleus</keyword>
<dbReference type="Pfam" id="PF01825">
    <property type="entry name" value="GPS"/>
    <property type="match status" value="1"/>
</dbReference>
<feature type="transmembrane region" description="Helical" evidence="12">
    <location>
        <begin position="956"/>
        <end position="982"/>
    </location>
</feature>
<evidence type="ECO:0000256" key="1">
    <source>
        <dbReference type="ARBA" id="ARBA00004123"/>
    </source>
</evidence>
<dbReference type="Gene3D" id="2.60.220.50">
    <property type="match status" value="1"/>
</dbReference>
<keyword evidence="6" id="KW-0805">Transcription regulation</keyword>
<proteinExistence type="inferred from homology"/>
<dbReference type="Gene3D" id="1.20.1070.10">
    <property type="entry name" value="Rhodopsin 7-helix transmembrane proteins"/>
    <property type="match status" value="1"/>
</dbReference>
<evidence type="ECO:0000256" key="3">
    <source>
        <dbReference type="ARBA" id="ARBA00022692"/>
    </source>
</evidence>
<feature type="transmembrane region" description="Helical" evidence="12">
    <location>
        <begin position="796"/>
        <end position="823"/>
    </location>
</feature>
<keyword evidence="8" id="KW-1015">Disulfide bond</keyword>
<feature type="transmembrane region" description="Helical" evidence="12">
    <location>
        <begin position="835"/>
        <end position="854"/>
    </location>
</feature>
<comment type="similarity">
    <text evidence="11">Belongs to the vestigial family.</text>
</comment>
<dbReference type="PROSITE" id="PS50261">
    <property type="entry name" value="G_PROTEIN_RECEP_F2_4"/>
    <property type="match status" value="1"/>
</dbReference>
<protein>
    <submittedName>
        <fullName evidence="16">Uncharacterized protein</fullName>
    </submittedName>
</protein>
<evidence type="ECO:0000256" key="12">
    <source>
        <dbReference type="SAM" id="Phobius"/>
    </source>
</evidence>
<keyword evidence="5 12" id="KW-1133">Transmembrane helix</keyword>
<feature type="transmembrane region" description="Helical" evidence="12">
    <location>
        <begin position="904"/>
        <end position="926"/>
    </location>
</feature>
<evidence type="ECO:0000256" key="2">
    <source>
        <dbReference type="ARBA" id="ARBA00004141"/>
    </source>
</evidence>
<feature type="transmembrane region" description="Helical" evidence="12">
    <location>
        <begin position="860"/>
        <end position="884"/>
    </location>
</feature>
<evidence type="ECO:0000256" key="13">
    <source>
        <dbReference type="SAM" id="SignalP"/>
    </source>
</evidence>
<dbReference type="PANTHER" id="PTHR12011">
    <property type="entry name" value="ADHESION G-PROTEIN COUPLED RECEPTOR"/>
    <property type="match status" value="1"/>
</dbReference>
<keyword evidence="7 12" id="KW-0472">Membrane</keyword>
<feature type="transmembrane region" description="Helical" evidence="12">
    <location>
        <begin position="1003"/>
        <end position="1024"/>
    </location>
</feature>
<evidence type="ECO:0000256" key="10">
    <source>
        <dbReference type="ARBA" id="ARBA00023242"/>
    </source>
</evidence>
<dbReference type="EMBL" id="OZ035830">
    <property type="protein sequence ID" value="CAL1613740.1"/>
    <property type="molecule type" value="Genomic_DNA"/>
</dbReference>
<feature type="chain" id="PRO_5043707697" evidence="13">
    <location>
        <begin position="20"/>
        <end position="1326"/>
    </location>
</feature>
<name>A0AAV2MK53_KNICA</name>
<dbReference type="InterPro" id="IPR046338">
    <property type="entry name" value="GAIN_dom_sf"/>
</dbReference>
<dbReference type="SUPFAM" id="SSF81321">
    <property type="entry name" value="Family A G protein-coupled receptor-like"/>
    <property type="match status" value="1"/>
</dbReference>
<keyword evidence="9" id="KW-0804">Transcription</keyword>
<evidence type="ECO:0000259" key="15">
    <source>
        <dbReference type="PROSITE" id="PS50261"/>
    </source>
</evidence>
<dbReference type="Proteomes" id="UP001497482">
    <property type="component" value="Chromosome 8"/>
</dbReference>
<dbReference type="PANTHER" id="PTHR12011:SF277">
    <property type="entry name" value="ADHESION G-PROTEIN COUPLED RECEPTOR G4"/>
    <property type="match status" value="1"/>
</dbReference>
<dbReference type="GO" id="GO:0005886">
    <property type="term" value="C:plasma membrane"/>
    <property type="evidence" value="ECO:0007669"/>
    <property type="project" value="TreeGrafter"/>
</dbReference>
<gene>
    <name evidence="16" type="ORF">KC01_LOCUS39899</name>
</gene>
<feature type="domain" description="G-protein coupled receptors family 2 profile 2" evidence="15">
    <location>
        <begin position="798"/>
        <end position="1054"/>
    </location>
</feature>
<evidence type="ECO:0000256" key="5">
    <source>
        <dbReference type="ARBA" id="ARBA00022989"/>
    </source>
</evidence>
<sequence length="1326" mass="147514">MHFVSSLFILFICAELSTQQISMVSASSSSLWGEKLHFTSAPCLWQLGPDTVVPALEELSVCLLLKCAYSTEWTAFVYKAPDSSHIELGRSHFVMDKRVEAEHGKSLIGDISHFRIWSKHLSGDEVQRHQCIDGDVIGWDQRHLKSDCPPVHDPNLSCYWSRYKIKMKVQYQYIDEMYSDKLLENATKQWLENLFPGNFSLTDIVLSSSHSCSTDISYSLSSACFLVKVFVNVVPAADVGLAQADITARLSSPLDFLNATVDPDSVVVLSVDLYPAVTSRPSTVNTASTEGVAPTQSMPAIHTNTTESVEINKTFYGADIFFRVHLDLGISGSLTNPLIFIKTLIKENLNYSNTMKALNFLISETAASSVQSSGLLAAIAQQKEYTCSFHVQEDYTNAEANVTLVLNYIEKSLNFSFSNESISVRTISLKVKHIEPQDCMEEKTSSIYGNYIWPQTFPQENQTIRCQRPPQEYAFRLCKLEISTDTTEWAKPDMRNCKSRVSIPQIENITVTPDNAAEVVETIQDLVNVQLSNSSLLSPEDLDIVVGKLSEVVDVGSNPELGASIISIMGSILVSDTNVTALSNGVLDLTSKMGDTMDFKGTAESITAPSLAISLCNVETEGFSGLTFGVTAVSTNLEPQVFIDETFVSDEIEHTEASISLPPEVQIFFSQDKNTTRLQFQFYVTDKLFQDPILADSKRRLNSYIVSASLNDSSVQNLQERIVIYLNHKKATQSNEEVHCAFWDFQNNGGRGGWNLTGCETRSISHHQTCCLCEHLTHFAVLVNPSRSPISEVDSLILTVISYIGCGISSIFLGITLLTYVAFEKLRRDNPSKILLNLCAALLGLCMLFLLDAWLSSFSSYSLCIATAATLHYFLLASFTWMGLEALHMYLALVKVFNIYVPSYILKFCAVGWGLPLVIVSLVLAVDKDSYGGSVTQESGVVLQTNDTFCWVTNDIVFYVTVLCFMLLILLANLSVFIVVLIQIKRMRINKASANTGNLVKDLRAVASLTVLLGLTWSIGFFSFGPAGVAMMYLFTILNTLQGFFVFLFHCLMKDNVRKQWKIHLCCGRFRLGAYSDWSQTVTGGQQTKKRHLCSDGRALWTLPSYFFNRSFSPCWQTVGLLSSSIQSGFEADDPMEDPTENPTAVKVEEHTQSVILTYFHGDISTMVDAHFSRALSKASKAKAPASKMKKMQKKIKKEMNSAFEDPPADLYPEPMTRPVPEHFVSFNPAELNSPWHAFASRKEGLALPHMSCPLSPGLSLTGQQCSTSLLNLLHTDRPDMAPSLPPNLPPTSKAELHPNWMFPQVDPSNVFEQGRRLDKKDLYWY</sequence>
<dbReference type="PROSITE" id="PS00650">
    <property type="entry name" value="G_PROTEIN_RECEP_F2_2"/>
    <property type="match status" value="1"/>
</dbReference>
<evidence type="ECO:0000256" key="4">
    <source>
        <dbReference type="ARBA" id="ARBA00022729"/>
    </source>
</evidence>
<dbReference type="Pfam" id="PF00002">
    <property type="entry name" value="7tm_2"/>
    <property type="match status" value="1"/>
</dbReference>
<evidence type="ECO:0000256" key="8">
    <source>
        <dbReference type="ARBA" id="ARBA00023157"/>
    </source>
</evidence>
<evidence type="ECO:0000256" key="9">
    <source>
        <dbReference type="ARBA" id="ARBA00023163"/>
    </source>
</evidence>
<comment type="subcellular location">
    <subcellularLocation>
        <location evidence="2">Membrane</location>
        <topology evidence="2">Multi-pass membrane protein</topology>
    </subcellularLocation>
    <subcellularLocation>
        <location evidence="1">Nucleus</location>
    </subcellularLocation>
</comment>
<dbReference type="InterPro" id="IPR011520">
    <property type="entry name" value="Vg_fam"/>
</dbReference>
<evidence type="ECO:0000259" key="14">
    <source>
        <dbReference type="PROSITE" id="PS50221"/>
    </source>
</evidence>
<dbReference type="InterPro" id="IPR017983">
    <property type="entry name" value="GPCR_2_secretin-like_CS"/>
</dbReference>
<keyword evidence="4 13" id="KW-0732">Signal</keyword>
<keyword evidence="3 12" id="KW-0812">Transmembrane</keyword>
<evidence type="ECO:0000256" key="7">
    <source>
        <dbReference type="ARBA" id="ARBA00023136"/>
    </source>
</evidence>
<dbReference type="FunFam" id="1.20.1070.10:FF:000043">
    <property type="entry name" value="adhesion G-protein coupled receptor G2 isoform X1"/>
    <property type="match status" value="1"/>
</dbReference>
<dbReference type="InterPro" id="IPR000203">
    <property type="entry name" value="GPS"/>
</dbReference>
<keyword evidence="17" id="KW-1185">Reference proteome</keyword>
<feature type="signal peptide" evidence="13">
    <location>
        <begin position="1"/>
        <end position="19"/>
    </location>
</feature>
<feature type="transmembrane region" description="Helical" evidence="12">
    <location>
        <begin position="1030"/>
        <end position="1052"/>
    </location>
</feature>
<evidence type="ECO:0000256" key="11">
    <source>
        <dbReference type="ARBA" id="ARBA00025784"/>
    </source>
</evidence>
<dbReference type="PROSITE" id="PS50221">
    <property type="entry name" value="GAIN_B"/>
    <property type="match status" value="1"/>
</dbReference>
<dbReference type="GO" id="GO:0007166">
    <property type="term" value="P:cell surface receptor signaling pathway"/>
    <property type="evidence" value="ECO:0007669"/>
    <property type="project" value="InterPro"/>
</dbReference>
<dbReference type="GO" id="GO:0005634">
    <property type="term" value="C:nucleus"/>
    <property type="evidence" value="ECO:0007669"/>
    <property type="project" value="UniProtKB-SubCell"/>
</dbReference>
<feature type="domain" description="GAIN-B" evidence="14">
    <location>
        <begin position="628"/>
        <end position="789"/>
    </location>
</feature>
<dbReference type="InterPro" id="IPR057244">
    <property type="entry name" value="GAIN_B"/>
</dbReference>
<reference evidence="16 17" key="1">
    <citation type="submission" date="2024-04" db="EMBL/GenBank/DDBJ databases">
        <authorList>
            <person name="Waldvogel A.-M."/>
            <person name="Schoenle A."/>
        </authorList>
    </citation>
    <scope>NUCLEOTIDE SEQUENCE [LARGE SCALE GENOMIC DNA]</scope>
</reference>
<evidence type="ECO:0000313" key="17">
    <source>
        <dbReference type="Proteomes" id="UP001497482"/>
    </source>
</evidence>